<dbReference type="AlphaFoldDB" id="A0A7W7ZUF5"/>
<dbReference type="GO" id="GO:0016787">
    <property type="term" value="F:hydrolase activity"/>
    <property type="evidence" value="ECO:0007669"/>
    <property type="project" value="UniProtKB-KW"/>
</dbReference>
<dbReference type="RefSeq" id="WP_311733182.1">
    <property type="nucleotide sequence ID" value="NZ_JACHIO010000026.1"/>
</dbReference>
<name>A0A7W7ZUF5_9BACT</name>
<dbReference type="Pfam" id="PF00561">
    <property type="entry name" value="Abhydrolase_1"/>
    <property type="match status" value="1"/>
</dbReference>
<dbReference type="InterPro" id="IPR029058">
    <property type="entry name" value="AB_hydrolase_fold"/>
</dbReference>
<dbReference type="InterPro" id="IPR000073">
    <property type="entry name" value="AB_hydrolase_1"/>
</dbReference>
<evidence type="ECO:0000313" key="5">
    <source>
        <dbReference type="Proteomes" id="UP000584867"/>
    </source>
</evidence>
<dbReference type="PANTHER" id="PTHR43798">
    <property type="entry name" value="MONOACYLGLYCEROL LIPASE"/>
    <property type="match status" value="1"/>
</dbReference>
<reference evidence="4 5" key="1">
    <citation type="submission" date="2020-08" db="EMBL/GenBank/DDBJ databases">
        <title>Genomic Encyclopedia of Type Strains, Phase IV (KMG-V): Genome sequencing to study the core and pangenomes of soil and plant-associated prokaryotes.</title>
        <authorList>
            <person name="Whitman W."/>
        </authorList>
    </citation>
    <scope>NUCLEOTIDE SEQUENCE [LARGE SCALE GENOMIC DNA]</scope>
    <source>
        <strain evidence="4 5">X5P3</strain>
    </source>
</reference>
<dbReference type="SUPFAM" id="SSF53474">
    <property type="entry name" value="alpha/beta-Hydrolases"/>
    <property type="match status" value="1"/>
</dbReference>
<feature type="signal peptide" evidence="2">
    <location>
        <begin position="1"/>
        <end position="21"/>
    </location>
</feature>
<evidence type="ECO:0000256" key="2">
    <source>
        <dbReference type="SAM" id="SignalP"/>
    </source>
</evidence>
<accession>A0A7W7ZUF5</accession>
<keyword evidence="2" id="KW-0732">Signal</keyword>
<organism evidence="4 5">
    <name type="scientific">Granulicella mallensis</name>
    <dbReference type="NCBI Taxonomy" id="940614"/>
    <lineage>
        <taxon>Bacteria</taxon>
        <taxon>Pseudomonadati</taxon>
        <taxon>Acidobacteriota</taxon>
        <taxon>Terriglobia</taxon>
        <taxon>Terriglobales</taxon>
        <taxon>Acidobacteriaceae</taxon>
        <taxon>Granulicella</taxon>
    </lineage>
</organism>
<dbReference type="InterPro" id="IPR050266">
    <property type="entry name" value="AB_hydrolase_sf"/>
</dbReference>
<dbReference type="PANTHER" id="PTHR43798:SF31">
    <property type="entry name" value="AB HYDROLASE SUPERFAMILY PROTEIN YCLE"/>
    <property type="match status" value="1"/>
</dbReference>
<dbReference type="EMBL" id="JACHIO010000026">
    <property type="protein sequence ID" value="MBB5066306.1"/>
    <property type="molecule type" value="Genomic_DNA"/>
</dbReference>
<evidence type="ECO:0000259" key="3">
    <source>
        <dbReference type="Pfam" id="PF00561"/>
    </source>
</evidence>
<feature type="chain" id="PRO_5031355184" evidence="2">
    <location>
        <begin position="22"/>
        <end position="431"/>
    </location>
</feature>
<feature type="domain" description="AB hydrolase-1" evidence="3">
    <location>
        <begin position="156"/>
        <end position="268"/>
    </location>
</feature>
<sequence length="431" mass="46653">MKRVLFAAALLYFLIVSPMRAQDISGDWQGAVGTGEERLRFILHVDQSADGAWNAKFFSIDQGPDGIPVSAITFHGTELAFSIADLKLSYRGTVSVDGTSIAGKMKQDGTSSVTLHRPTSGTAWPRDIHCACTASFISVEKGVKLEVLDWGGAGRPLILLAGLGDTAHGFDDFAHKLVKKYHVYGITRRGFGESDSPPPSEANYNADRLGDDVLAVIDALRLVCPVLAGHSIAGEELSSVGSRHPEKIAGLIYLEAAYEYAFYDRAKGDVNLDANEARKELGNLVEKGGVDNKSLSELLTQLPALEKELQDQRDKVARLPENPPEPAHELGPEEAIMLGQRKYTKITSPVLAIFADPHDLGPMPEYNAAGRAAMAKFMADHTTTHRSEFAAGVPSAQVVGIPNADHYIFKSNESEVLKEMEKFIAALPQTD</sequence>
<dbReference type="GO" id="GO:0016020">
    <property type="term" value="C:membrane"/>
    <property type="evidence" value="ECO:0007669"/>
    <property type="project" value="TreeGrafter"/>
</dbReference>
<dbReference type="Gene3D" id="3.40.50.1820">
    <property type="entry name" value="alpha/beta hydrolase"/>
    <property type="match status" value="1"/>
</dbReference>
<comment type="caution">
    <text evidence="4">The sequence shown here is derived from an EMBL/GenBank/DDBJ whole genome shotgun (WGS) entry which is preliminary data.</text>
</comment>
<protein>
    <submittedName>
        <fullName evidence="4">Pimeloyl-ACP methyl ester carboxylesterase</fullName>
    </submittedName>
</protein>
<evidence type="ECO:0000313" key="4">
    <source>
        <dbReference type="EMBL" id="MBB5066306.1"/>
    </source>
</evidence>
<gene>
    <name evidence="4" type="ORF">HDF15_004683</name>
</gene>
<keyword evidence="1" id="KW-0378">Hydrolase</keyword>
<dbReference type="Proteomes" id="UP000584867">
    <property type="component" value="Unassembled WGS sequence"/>
</dbReference>
<proteinExistence type="predicted"/>
<evidence type="ECO:0000256" key="1">
    <source>
        <dbReference type="ARBA" id="ARBA00022801"/>
    </source>
</evidence>